<dbReference type="Proteomes" id="UP000282957">
    <property type="component" value="Unassembled WGS sequence"/>
</dbReference>
<name>A0A437MJ25_9PROT</name>
<organism evidence="1 2">
    <name type="scientific">Rhodovarius crocodyli</name>
    <dbReference type="NCBI Taxonomy" id="1979269"/>
    <lineage>
        <taxon>Bacteria</taxon>
        <taxon>Pseudomonadati</taxon>
        <taxon>Pseudomonadota</taxon>
        <taxon>Alphaproteobacteria</taxon>
        <taxon>Acetobacterales</taxon>
        <taxon>Roseomonadaceae</taxon>
        <taxon>Rhodovarius</taxon>
    </lineage>
</organism>
<protein>
    <submittedName>
        <fullName evidence="1">Uncharacterized protein</fullName>
    </submittedName>
</protein>
<gene>
    <name evidence="1" type="ORF">EOD42_07525</name>
</gene>
<accession>A0A437MJ25</accession>
<reference evidence="1 2" key="1">
    <citation type="submission" date="2019-01" db="EMBL/GenBank/DDBJ databases">
        <authorList>
            <person name="Chen W.-M."/>
        </authorList>
    </citation>
    <scope>NUCLEOTIDE SEQUENCE [LARGE SCALE GENOMIC DNA]</scope>
    <source>
        <strain evidence="1 2">CCP-6</strain>
    </source>
</reference>
<comment type="caution">
    <text evidence="1">The sequence shown here is derived from an EMBL/GenBank/DDBJ whole genome shotgun (WGS) entry which is preliminary data.</text>
</comment>
<dbReference type="RefSeq" id="WP_127786886.1">
    <property type="nucleotide sequence ID" value="NZ_SACL01000002.1"/>
</dbReference>
<proteinExistence type="predicted"/>
<dbReference type="EMBL" id="SACL01000002">
    <property type="protein sequence ID" value="RVT97658.1"/>
    <property type="molecule type" value="Genomic_DNA"/>
</dbReference>
<keyword evidence="2" id="KW-1185">Reference proteome</keyword>
<dbReference type="AlphaFoldDB" id="A0A437MJ25"/>
<evidence type="ECO:0000313" key="1">
    <source>
        <dbReference type="EMBL" id="RVT97658.1"/>
    </source>
</evidence>
<evidence type="ECO:0000313" key="2">
    <source>
        <dbReference type="Proteomes" id="UP000282957"/>
    </source>
</evidence>
<sequence length="94" mass="10158">MSNVTPLRVNDAGAMLALAYDKALERMMAAEKADLSADDQEDEELKATAEARAILERLTADAGILDAIAHALASRAAWVAQWGERSDDPMDIPF</sequence>